<dbReference type="SUPFAM" id="SSF46785">
    <property type="entry name" value="Winged helix' DNA-binding domain"/>
    <property type="match status" value="1"/>
</dbReference>
<dbReference type="InterPro" id="IPR036390">
    <property type="entry name" value="WH_DNA-bd_sf"/>
</dbReference>
<dbReference type="PATRIC" id="fig|1227455.4.peg.1069"/>
<keyword evidence="2" id="KW-1185">Reference proteome</keyword>
<proteinExistence type="predicted"/>
<organism evidence="1 2">
    <name type="scientific">Halococcus saccharolyticus DSM 5350</name>
    <dbReference type="NCBI Taxonomy" id="1227455"/>
    <lineage>
        <taxon>Archaea</taxon>
        <taxon>Methanobacteriati</taxon>
        <taxon>Methanobacteriota</taxon>
        <taxon>Stenosarchaea group</taxon>
        <taxon>Halobacteria</taxon>
        <taxon>Halobacteriales</taxon>
        <taxon>Halococcaceae</taxon>
        <taxon>Halococcus</taxon>
    </lineage>
</organism>
<evidence type="ECO:0008006" key="3">
    <source>
        <dbReference type="Google" id="ProtNLM"/>
    </source>
</evidence>
<name>M0MK82_9EURY</name>
<protein>
    <recommendedName>
        <fullName evidence="3">MarR family transcriptional regulator</fullName>
    </recommendedName>
</protein>
<dbReference type="Gene3D" id="1.10.10.10">
    <property type="entry name" value="Winged helix-like DNA-binding domain superfamily/Winged helix DNA-binding domain"/>
    <property type="match status" value="1"/>
</dbReference>
<dbReference type="InParanoid" id="M0MK82"/>
<dbReference type="RefSeq" id="WP_006076909.1">
    <property type="nucleotide sequence ID" value="NZ_AOMD01000015.1"/>
</dbReference>
<evidence type="ECO:0000313" key="1">
    <source>
        <dbReference type="EMBL" id="EMA46087.1"/>
    </source>
</evidence>
<dbReference type="OrthoDB" id="192153at2157"/>
<sequence length="119" mass="13644">MSDDIGGFLSRKGAIPLVSLLNVEDGRIVNQLHSQLNVSRQSLSDLLKEAYEKDIVDREYLMSDHGNAKRFVLTQRGIKIAEKIDELGLYESYEELQTIRSEYDMKSDKLRVWASKNPL</sequence>
<gene>
    <name evidence="1" type="ORF">C449_05262</name>
</gene>
<reference evidence="1 2" key="1">
    <citation type="journal article" date="2014" name="PLoS Genet.">
        <title>Phylogenetically driven sequencing of extremely halophilic archaea reveals strategies for static and dynamic osmo-response.</title>
        <authorList>
            <person name="Becker E.A."/>
            <person name="Seitzer P.M."/>
            <person name="Tritt A."/>
            <person name="Larsen D."/>
            <person name="Krusor M."/>
            <person name="Yao A.I."/>
            <person name="Wu D."/>
            <person name="Madern D."/>
            <person name="Eisen J.A."/>
            <person name="Darling A.E."/>
            <person name="Facciotti M.T."/>
        </authorList>
    </citation>
    <scope>NUCLEOTIDE SEQUENCE [LARGE SCALE GENOMIC DNA]</scope>
    <source>
        <strain evidence="1 2">DSM 5350</strain>
    </source>
</reference>
<accession>M0MK82</accession>
<comment type="caution">
    <text evidence="1">The sequence shown here is derived from an EMBL/GenBank/DDBJ whole genome shotgun (WGS) entry which is preliminary data.</text>
</comment>
<dbReference type="InterPro" id="IPR036388">
    <property type="entry name" value="WH-like_DNA-bd_sf"/>
</dbReference>
<dbReference type="AlphaFoldDB" id="M0MK82"/>
<evidence type="ECO:0000313" key="2">
    <source>
        <dbReference type="Proteomes" id="UP000011669"/>
    </source>
</evidence>
<dbReference type="Proteomes" id="UP000011669">
    <property type="component" value="Unassembled WGS sequence"/>
</dbReference>
<dbReference type="EMBL" id="AOMD01000015">
    <property type="protein sequence ID" value="EMA46087.1"/>
    <property type="molecule type" value="Genomic_DNA"/>
</dbReference>